<name>A0ABP9S8M5_9ACTN</name>
<dbReference type="Gene3D" id="3.40.50.1000">
    <property type="entry name" value="HAD superfamily/HAD-like"/>
    <property type="match status" value="1"/>
</dbReference>
<dbReference type="SFLD" id="SFLDG01129">
    <property type="entry name" value="C1.5:_HAD__Beta-PGM__Phosphata"/>
    <property type="match status" value="1"/>
</dbReference>
<gene>
    <name evidence="1" type="ORF">GCM10023322_49840</name>
</gene>
<keyword evidence="2" id="KW-1185">Reference proteome</keyword>
<dbReference type="PANTHER" id="PTHR43434:SF1">
    <property type="entry name" value="PHOSPHOGLYCOLATE PHOSPHATASE"/>
    <property type="match status" value="1"/>
</dbReference>
<dbReference type="InterPro" id="IPR006439">
    <property type="entry name" value="HAD-SF_hydro_IA"/>
</dbReference>
<accession>A0ABP9S8M5</accession>
<evidence type="ECO:0008006" key="3">
    <source>
        <dbReference type="Google" id="ProtNLM"/>
    </source>
</evidence>
<reference evidence="2" key="1">
    <citation type="journal article" date="2019" name="Int. J. Syst. Evol. Microbiol.">
        <title>The Global Catalogue of Microorganisms (GCM) 10K type strain sequencing project: providing services to taxonomists for standard genome sequencing and annotation.</title>
        <authorList>
            <consortium name="The Broad Institute Genomics Platform"/>
            <consortium name="The Broad Institute Genome Sequencing Center for Infectious Disease"/>
            <person name="Wu L."/>
            <person name="Ma J."/>
        </authorList>
    </citation>
    <scope>NUCLEOTIDE SEQUENCE [LARGE SCALE GENOMIC DNA]</scope>
    <source>
        <strain evidence="2">JCM 18304</strain>
    </source>
</reference>
<dbReference type="SUPFAM" id="SSF56784">
    <property type="entry name" value="HAD-like"/>
    <property type="match status" value="1"/>
</dbReference>
<dbReference type="RefSeq" id="WP_345633363.1">
    <property type="nucleotide sequence ID" value="NZ_BAABJQ010000016.1"/>
</dbReference>
<dbReference type="Proteomes" id="UP001501570">
    <property type="component" value="Unassembled WGS sequence"/>
</dbReference>
<sequence length="252" mass="27678">MPTAPRALLLDFGGVIVHDVRRKTWARELAETVYTLLAASDARPPEVAAIEADLSAGLNSYGYWGDGVSRSFAPTELRHEQLWADFVAADWSPAAREIVLAHATTLTYRLGEVRHEWRVREGMAELLDEAAGRGILLAVVSNTIYGSVHRDFLERAGLADRFAVQLYSDEAGVRKPNPELILRTTRALSVSPDEAWFVGDTRSRDVRCGRRAGVGIAVLMQSDRTLYEPATPVEPDFEVADPVALHALLAAC</sequence>
<evidence type="ECO:0000313" key="1">
    <source>
        <dbReference type="EMBL" id="GAA5191747.1"/>
    </source>
</evidence>
<dbReference type="PANTHER" id="PTHR43434">
    <property type="entry name" value="PHOSPHOGLYCOLATE PHOSPHATASE"/>
    <property type="match status" value="1"/>
</dbReference>
<protein>
    <recommendedName>
        <fullName evidence="3">HAD family hydrolase</fullName>
    </recommendedName>
</protein>
<dbReference type="InterPro" id="IPR050155">
    <property type="entry name" value="HAD-like_hydrolase_sf"/>
</dbReference>
<dbReference type="InterPro" id="IPR023214">
    <property type="entry name" value="HAD_sf"/>
</dbReference>
<dbReference type="EMBL" id="BAABJQ010000016">
    <property type="protein sequence ID" value="GAA5191747.1"/>
    <property type="molecule type" value="Genomic_DNA"/>
</dbReference>
<dbReference type="Pfam" id="PF00702">
    <property type="entry name" value="Hydrolase"/>
    <property type="match status" value="1"/>
</dbReference>
<comment type="caution">
    <text evidence="1">The sequence shown here is derived from an EMBL/GenBank/DDBJ whole genome shotgun (WGS) entry which is preliminary data.</text>
</comment>
<dbReference type="NCBIfam" id="TIGR01549">
    <property type="entry name" value="HAD-SF-IA-v1"/>
    <property type="match status" value="1"/>
</dbReference>
<organism evidence="1 2">
    <name type="scientific">Rugosimonospora acidiphila</name>
    <dbReference type="NCBI Taxonomy" id="556531"/>
    <lineage>
        <taxon>Bacteria</taxon>
        <taxon>Bacillati</taxon>
        <taxon>Actinomycetota</taxon>
        <taxon>Actinomycetes</taxon>
        <taxon>Micromonosporales</taxon>
        <taxon>Micromonosporaceae</taxon>
        <taxon>Rugosimonospora</taxon>
    </lineage>
</organism>
<dbReference type="InterPro" id="IPR036412">
    <property type="entry name" value="HAD-like_sf"/>
</dbReference>
<evidence type="ECO:0000313" key="2">
    <source>
        <dbReference type="Proteomes" id="UP001501570"/>
    </source>
</evidence>
<dbReference type="CDD" id="cd01427">
    <property type="entry name" value="HAD_like"/>
    <property type="match status" value="1"/>
</dbReference>
<dbReference type="SFLD" id="SFLDS00003">
    <property type="entry name" value="Haloacid_Dehalogenase"/>
    <property type="match status" value="1"/>
</dbReference>
<proteinExistence type="predicted"/>